<evidence type="ECO:0000256" key="1">
    <source>
        <dbReference type="SAM" id="Phobius"/>
    </source>
</evidence>
<keyword evidence="1" id="KW-1133">Transmembrane helix</keyword>
<name>A0ABX3NA83_9FLAO</name>
<protein>
    <submittedName>
        <fullName evidence="2">Uncharacterized protein</fullName>
    </submittedName>
</protein>
<dbReference type="EMBL" id="MBDS01000005">
    <property type="protein sequence ID" value="OPB91364.1"/>
    <property type="molecule type" value="Genomic_DNA"/>
</dbReference>
<keyword evidence="1" id="KW-0472">Membrane</keyword>
<keyword evidence="1" id="KW-0812">Transmembrane</keyword>
<reference evidence="2 3" key="1">
    <citation type="submission" date="2016-07" db="EMBL/GenBank/DDBJ databases">
        <title>Revisiting the Taxonomy of the Elizabethkingia Genus based on Whole-Genome Sequencing, Optical Mapping, and MALDI-TOF.</title>
        <authorList>
            <person name="Nicholson A.C."/>
        </authorList>
    </citation>
    <scope>NUCLEOTIDE SEQUENCE [LARGE SCALE GENOMIC DNA]</scope>
    <source>
        <strain evidence="2 3">C1558</strain>
    </source>
</reference>
<feature type="transmembrane region" description="Helical" evidence="1">
    <location>
        <begin position="6"/>
        <end position="29"/>
    </location>
</feature>
<dbReference type="Proteomes" id="UP000190016">
    <property type="component" value="Unassembled WGS sequence"/>
</dbReference>
<evidence type="ECO:0000313" key="3">
    <source>
        <dbReference type="Proteomes" id="UP000190016"/>
    </source>
</evidence>
<gene>
    <name evidence="2" type="ORF">BB021_17160</name>
</gene>
<proteinExistence type="predicted"/>
<sequence length="64" mass="7450">MMYLKILLWIIGTYMACFPLFLIEADVWAVSLETTDKIMDLVFSVITDHVLKINNYIGYNINSM</sequence>
<accession>A0ABX3NA83</accession>
<comment type="caution">
    <text evidence="2">The sequence shown here is derived from an EMBL/GenBank/DDBJ whole genome shotgun (WGS) entry which is preliminary data.</text>
</comment>
<evidence type="ECO:0000313" key="2">
    <source>
        <dbReference type="EMBL" id="OPB91364.1"/>
    </source>
</evidence>
<organism evidence="2 3">
    <name type="scientific">Elizabethkingia ursingii</name>
    <dbReference type="NCBI Taxonomy" id="1756150"/>
    <lineage>
        <taxon>Bacteria</taxon>
        <taxon>Pseudomonadati</taxon>
        <taxon>Bacteroidota</taxon>
        <taxon>Flavobacteriia</taxon>
        <taxon>Flavobacteriales</taxon>
        <taxon>Weeksellaceae</taxon>
        <taxon>Elizabethkingia</taxon>
    </lineage>
</organism>
<keyword evidence="3" id="KW-1185">Reference proteome</keyword>